<dbReference type="AlphaFoldDB" id="A0A9P4SII6"/>
<evidence type="ECO:0000313" key="9">
    <source>
        <dbReference type="Proteomes" id="UP000799429"/>
    </source>
</evidence>
<dbReference type="PIRSF" id="PIRSF005813">
    <property type="entry name" value="MSH2"/>
    <property type="match status" value="1"/>
</dbReference>
<dbReference type="InterPro" id="IPR036678">
    <property type="entry name" value="MutS_con_dom_sf"/>
</dbReference>
<feature type="region of interest" description="Disordered" evidence="6">
    <location>
        <begin position="842"/>
        <end position="874"/>
    </location>
</feature>
<organism evidence="8 9">
    <name type="scientific">Patellaria atrata CBS 101060</name>
    <dbReference type="NCBI Taxonomy" id="1346257"/>
    <lineage>
        <taxon>Eukaryota</taxon>
        <taxon>Fungi</taxon>
        <taxon>Dikarya</taxon>
        <taxon>Ascomycota</taxon>
        <taxon>Pezizomycotina</taxon>
        <taxon>Dothideomycetes</taxon>
        <taxon>Dothideomycetes incertae sedis</taxon>
        <taxon>Patellariales</taxon>
        <taxon>Patellariaceae</taxon>
        <taxon>Patellaria</taxon>
    </lineage>
</organism>
<feature type="region of interest" description="Disordered" evidence="6">
    <location>
        <begin position="25"/>
        <end position="55"/>
    </location>
</feature>
<dbReference type="PANTHER" id="PTHR11361:SF21">
    <property type="entry name" value="MUTS PROTEIN HOMOLOG 4"/>
    <property type="match status" value="1"/>
</dbReference>
<dbReference type="Pfam" id="PF05192">
    <property type="entry name" value="MutS_III"/>
    <property type="match status" value="1"/>
</dbReference>
<accession>A0A9P4SII6</accession>
<dbReference type="GO" id="GO:0005634">
    <property type="term" value="C:nucleus"/>
    <property type="evidence" value="ECO:0007669"/>
    <property type="project" value="TreeGrafter"/>
</dbReference>
<dbReference type="InterPro" id="IPR011184">
    <property type="entry name" value="DNA_mismatch_repair_Msh2"/>
</dbReference>
<feature type="compositionally biased region" description="Polar residues" evidence="6">
    <location>
        <begin position="851"/>
        <end position="874"/>
    </location>
</feature>
<dbReference type="SUPFAM" id="SSF53150">
    <property type="entry name" value="DNA repair protein MutS, domain II"/>
    <property type="match status" value="1"/>
</dbReference>
<evidence type="ECO:0000256" key="2">
    <source>
        <dbReference type="ARBA" id="ARBA00022741"/>
    </source>
</evidence>
<dbReference type="PROSITE" id="PS00486">
    <property type="entry name" value="DNA_MISMATCH_REPAIR_2"/>
    <property type="match status" value="1"/>
</dbReference>
<keyword evidence="2" id="KW-0547">Nucleotide-binding</keyword>
<dbReference type="SUPFAM" id="SSF48334">
    <property type="entry name" value="DNA repair protein MutS, domain III"/>
    <property type="match status" value="1"/>
</dbReference>
<evidence type="ECO:0000259" key="7">
    <source>
        <dbReference type="PROSITE" id="PS00486"/>
    </source>
</evidence>
<dbReference type="Gene3D" id="3.30.420.110">
    <property type="entry name" value="MutS, connector domain"/>
    <property type="match status" value="1"/>
</dbReference>
<feature type="domain" description="DNA mismatch repair proteins mutS family" evidence="7">
    <location>
        <begin position="665"/>
        <end position="681"/>
    </location>
</feature>
<dbReference type="FunFam" id="1.10.1420.10:FF:000013">
    <property type="entry name" value="mutS protein homolog 4"/>
    <property type="match status" value="1"/>
</dbReference>
<dbReference type="GO" id="GO:0140664">
    <property type="term" value="F:ATP-dependent DNA damage sensor activity"/>
    <property type="evidence" value="ECO:0007669"/>
    <property type="project" value="InterPro"/>
</dbReference>
<dbReference type="InterPro" id="IPR027417">
    <property type="entry name" value="P-loop_NTPase"/>
</dbReference>
<dbReference type="InterPro" id="IPR007696">
    <property type="entry name" value="DNA_mismatch_repair_MutS_core"/>
</dbReference>
<feature type="compositionally biased region" description="Low complexity" evidence="6">
    <location>
        <begin position="44"/>
        <end position="55"/>
    </location>
</feature>
<dbReference type="SMART" id="SM00534">
    <property type="entry name" value="MUTSac"/>
    <property type="match status" value="1"/>
</dbReference>
<dbReference type="InterPro" id="IPR007860">
    <property type="entry name" value="DNA_mmatch_repair_MutS_con_dom"/>
</dbReference>
<dbReference type="GO" id="GO:0007131">
    <property type="term" value="P:reciprocal meiotic recombination"/>
    <property type="evidence" value="ECO:0007669"/>
    <property type="project" value="TreeGrafter"/>
</dbReference>
<dbReference type="GO" id="GO:0005524">
    <property type="term" value="F:ATP binding"/>
    <property type="evidence" value="ECO:0007669"/>
    <property type="project" value="UniProtKB-KW"/>
</dbReference>
<gene>
    <name evidence="8" type="ORF">M501DRAFT_1053695</name>
</gene>
<protein>
    <recommendedName>
        <fullName evidence="7">DNA mismatch repair proteins mutS family domain-containing protein</fullName>
    </recommendedName>
</protein>
<dbReference type="InterPro" id="IPR000432">
    <property type="entry name" value="DNA_mismatch_repair_MutS_C"/>
</dbReference>
<dbReference type="Pfam" id="PF05188">
    <property type="entry name" value="MutS_II"/>
    <property type="match status" value="1"/>
</dbReference>
<dbReference type="OrthoDB" id="276261at2759"/>
<evidence type="ECO:0000256" key="4">
    <source>
        <dbReference type="ARBA" id="ARBA00023125"/>
    </source>
</evidence>
<evidence type="ECO:0000256" key="5">
    <source>
        <dbReference type="ARBA" id="ARBA00023254"/>
    </source>
</evidence>
<keyword evidence="5" id="KW-0469">Meiosis</keyword>
<dbReference type="Pfam" id="PF00488">
    <property type="entry name" value="MutS_V"/>
    <property type="match status" value="1"/>
</dbReference>
<dbReference type="FunFam" id="3.40.50.300:FF:002054">
    <property type="entry name" value="DNA mismatch repair protein MSH4"/>
    <property type="match status" value="1"/>
</dbReference>
<evidence type="ECO:0000256" key="3">
    <source>
        <dbReference type="ARBA" id="ARBA00022840"/>
    </source>
</evidence>
<sequence length="874" mass="97598">MPLKNKRSDVSTSYTSVSTSYPSYSYNEYTTTTSRTRTERRSNGRPGTGRPRTGISTIAGIESQQIICAVSESRGISPTVGLAFVNLDNGEAVLCQICDSQTYVRTIHKLMVYGPSKILIVSTAANPKSKLFSIIEENLEALNSRMKLLDRRYWAETTGLEYIQQLAFAEDVEAIKISIGGNYFAVCCIAAALKYIELGLSKTFPFHSLRIKYEPSEGSMMIDVSTIHSLELIQNLQKPKSKDCLFGLLNATLTPMGSRLLRSNILQPLTDADTLNNRYDALEELTTKEELFFATRQGLRALFDVDKVLTALIIIPTPTSSQFIQQAEQAINNVIMLKQFVLSVSPIYEAMTSVRSAILVNIRALCAPQNVDPVRELIDTVINEDTTFANQPLDLRNQRTYAVKSGVNGLLDVARQAYKEATEDTYQYVTELSHTHEIPLDLKFDSNRQFYIRVQASELEERVLPSVFVNVFRKKNFVECQTLDLVKKNQKITDAHQEVILMSNQAVFDLIASIREHISALFRICESIAMLDMLASFAQLVTSQDYVRPQLADTLAIKSGRHPIREKVQSSKYIPNDVYATQQNRFQIITGCNMSGKSTYIRSIALMSVMAQIGSFVPAQYAAFPIIYQLFARVSIDDSVESNVSTFAAEMREAAFILRNIDKRSMAIVDELGRGTSTRDGLAIALAIAEALVGSRALVWFATHFRDLATIMSERNGVVNLHLAVEMTDCDRINMLYKIAEGAVKEEHYGLALANVVPLPPAVVEHATTVAETLQRRMQRQKKNSMSVIHERRRKLILSLKEHLVQAQNGTLEGDVLKSWLKELQKEFIARMEAINAKAAEVEAELRSNTEGDGDGTNTEADQATEGDQSMVSE</sequence>
<evidence type="ECO:0000256" key="6">
    <source>
        <dbReference type="SAM" id="MobiDB-lite"/>
    </source>
</evidence>
<dbReference type="Proteomes" id="UP000799429">
    <property type="component" value="Unassembled WGS sequence"/>
</dbReference>
<dbReference type="SUPFAM" id="SSF52540">
    <property type="entry name" value="P-loop containing nucleoside triphosphate hydrolases"/>
    <property type="match status" value="1"/>
</dbReference>
<proteinExistence type="inferred from homology"/>
<dbReference type="InterPro" id="IPR036187">
    <property type="entry name" value="DNA_mismatch_repair_MutS_sf"/>
</dbReference>
<dbReference type="PANTHER" id="PTHR11361">
    <property type="entry name" value="DNA MISMATCH REPAIR PROTEIN MUTS FAMILY MEMBER"/>
    <property type="match status" value="1"/>
</dbReference>
<dbReference type="InterPro" id="IPR007861">
    <property type="entry name" value="DNA_mismatch_repair_MutS_clamp"/>
</dbReference>
<feature type="compositionally biased region" description="Low complexity" evidence="6">
    <location>
        <begin position="25"/>
        <end position="35"/>
    </location>
</feature>
<keyword evidence="3" id="KW-0067">ATP-binding</keyword>
<dbReference type="GO" id="GO:0006298">
    <property type="term" value="P:mismatch repair"/>
    <property type="evidence" value="ECO:0007669"/>
    <property type="project" value="InterPro"/>
</dbReference>
<keyword evidence="9" id="KW-1185">Reference proteome</keyword>
<comment type="similarity">
    <text evidence="1">Belongs to the DNA mismatch repair MutS family.</text>
</comment>
<dbReference type="Gene3D" id="1.10.1420.10">
    <property type="match status" value="2"/>
</dbReference>
<comment type="caution">
    <text evidence="8">The sequence shown here is derived from an EMBL/GenBank/DDBJ whole genome shotgun (WGS) entry which is preliminary data.</text>
</comment>
<dbReference type="Pfam" id="PF05190">
    <property type="entry name" value="MutS_IV"/>
    <property type="match status" value="1"/>
</dbReference>
<evidence type="ECO:0000256" key="1">
    <source>
        <dbReference type="ARBA" id="ARBA00006271"/>
    </source>
</evidence>
<evidence type="ECO:0000313" key="8">
    <source>
        <dbReference type="EMBL" id="KAF2842899.1"/>
    </source>
</evidence>
<keyword evidence="4" id="KW-0238">DNA-binding</keyword>
<dbReference type="InterPro" id="IPR045076">
    <property type="entry name" value="MutS"/>
</dbReference>
<dbReference type="Gene3D" id="3.40.50.300">
    <property type="entry name" value="P-loop containing nucleotide triphosphate hydrolases"/>
    <property type="match status" value="1"/>
</dbReference>
<reference evidence="8" key="1">
    <citation type="journal article" date="2020" name="Stud. Mycol.">
        <title>101 Dothideomycetes genomes: a test case for predicting lifestyles and emergence of pathogens.</title>
        <authorList>
            <person name="Haridas S."/>
            <person name="Albert R."/>
            <person name="Binder M."/>
            <person name="Bloem J."/>
            <person name="Labutti K."/>
            <person name="Salamov A."/>
            <person name="Andreopoulos B."/>
            <person name="Baker S."/>
            <person name="Barry K."/>
            <person name="Bills G."/>
            <person name="Bluhm B."/>
            <person name="Cannon C."/>
            <person name="Castanera R."/>
            <person name="Culley D."/>
            <person name="Daum C."/>
            <person name="Ezra D."/>
            <person name="Gonzalez J."/>
            <person name="Henrissat B."/>
            <person name="Kuo A."/>
            <person name="Liang C."/>
            <person name="Lipzen A."/>
            <person name="Lutzoni F."/>
            <person name="Magnuson J."/>
            <person name="Mondo S."/>
            <person name="Nolan M."/>
            <person name="Ohm R."/>
            <person name="Pangilinan J."/>
            <person name="Park H.-J."/>
            <person name="Ramirez L."/>
            <person name="Alfaro M."/>
            <person name="Sun H."/>
            <person name="Tritt A."/>
            <person name="Yoshinaga Y."/>
            <person name="Zwiers L.-H."/>
            <person name="Turgeon B."/>
            <person name="Goodwin S."/>
            <person name="Spatafora J."/>
            <person name="Crous P."/>
            <person name="Grigoriev I."/>
        </authorList>
    </citation>
    <scope>NUCLEOTIDE SEQUENCE</scope>
    <source>
        <strain evidence="8">CBS 101060</strain>
    </source>
</reference>
<dbReference type="EMBL" id="MU006089">
    <property type="protein sequence ID" value="KAF2842899.1"/>
    <property type="molecule type" value="Genomic_DNA"/>
</dbReference>
<name>A0A9P4SII6_9PEZI</name>
<dbReference type="GO" id="GO:0030983">
    <property type="term" value="F:mismatched DNA binding"/>
    <property type="evidence" value="ECO:0007669"/>
    <property type="project" value="InterPro"/>
</dbReference>
<dbReference type="SMART" id="SM00533">
    <property type="entry name" value="MUTSd"/>
    <property type="match status" value="1"/>
</dbReference>